<dbReference type="RefSeq" id="WP_147493219.1">
    <property type="nucleotide sequence ID" value="NZ_CP041659.1"/>
</dbReference>
<dbReference type="AlphaFoldDB" id="A0A516IPF1"/>
<protein>
    <submittedName>
        <fullName evidence="1">DUF924 domain-containing protein</fullName>
    </submittedName>
</protein>
<evidence type="ECO:0000313" key="2">
    <source>
        <dbReference type="Proteomes" id="UP000321857"/>
    </source>
</evidence>
<organism evidence="1 2">
    <name type="scientific">Sphingomonas xanthus</name>
    <dbReference type="NCBI Taxonomy" id="2594473"/>
    <lineage>
        <taxon>Bacteria</taxon>
        <taxon>Pseudomonadati</taxon>
        <taxon>Pseudomonadota</taxon>
        <taxon>Alphaproteobacteria</taxon>
        <taxon>Sphingomonadales</taxon>
        <taxon>Sphingomonadaceae</taxon>
        <taxon>Sphingomonas</taxon>
    </lineage>
</organism>
<dbReference type="OrthoDB" id="7593450at2"/>
<accession>A0A516IPF1</accession>
<dbReference type="InterPro" id="IPR011990">
    <property type="entry name" value="TPR-like_helical_dom_sf"/>
</dbReference>
<proteinExistence type="predicted"/>
<dbReference type="InterPro" id="IPR010323">
    <property type="entry name" value="DUF924"/>
</dbReference>
<dbReference type="Proteomes" id="UP000321857">
    <property type="component" value="Chromosome"/>
</dbReference>
<dbReference type="Gene3D" id="1.20.58.320">
    <property type="entry name" value="TPR-like"/>
    <property type="match status" value="1"/>
</dbReference>
<evidence type="ECO:0000313" key="1">
    <source>
        <dbReference type="EMBL" id="QDP18757.1"/>
    </source>
</evidence>
<dbReference type="KEGG" id="sxa:FMM02_01545"/>
<sequence length="183" mass="20937">MKGDPAELARTVIHFWCEELSSDQHWAKDEALDRHIADRFGAIRAEVLKTRAAGWRDAPETLAAAIILLDQFSRNIFRGTARAFEADPLALELSKIALERGWVDRVAKPLQAFMLMPLMHSEQFADQERSVSEFRDRDPRNYEFALLHRDQIARFGRFPGRNRALGRVSTAEERELIEAGGTF</sequence>
<dbReference type="EMBL" id="CP041659">
    <property type="protein sequence ID" value="QDP18757.1"/>
    <property type="molecule type" value="Genomic_DNA"/>
</dbReference>
<reference evidence="1 2" key="1">
    <citation type="submission" date="2019-07" db="EMBL/GenBank/DDBJ databases">
        <title>Sphingomonas AE3 Genome sequencing and assembly.</title>
        <authorList>
            <person name="Kim H."/>
        </authorList>
    </citation>
    <scope>NUCLEOTIDE SEQUENCE [LARGE SCALE GENOMIC DNA]</scope>
    <source>
        <strain evidence="1 2">AE3</strain>
    </source>
</reference>
<gene>
    <name evidence="1" type="ORF">FMM02_01545</name>
</gene>
<dbReference type="Pfam" id="PF06041">
    <property type="entry name" value="DUF924"/>
    <property type="match status" value="1"/>
</dbReference>
<dbReference type="Gene3D" id="1.25.40.10">
    <property type="entry name" value="Tetratricopeptide repeat domain"/>
    <property type="match status" value="1"/>
</dbReference>
<keyword evidence="2" id="KW-1185">Reference proteome</keyword>
<name>A0A516IPF1_9SPHN</name>
<dbReference type="SUPFAM" id="SSF48452">
    <property type="entry name" value="TPR-like"/>
    <property type="match status" value="1"/>
</dbReference>